<reference evidence="1" key="2">
    <citation type="submission" date="2015-07" db="EMBL/GenBank/DDBJ databases">
        <title>Plasmids, circular viruses and viroids from rat gut.</title>
        <authorList>
            <person name="Jorgensen T.J."/>
            <person name="Hansen M.A."/>
            <person name="Xu Z."/>
            <person name="Tabak M.A."/>
            <person name="Sorensen S.J."/>
            <person name="Hansen L.H."/>
        </authorList>
    </citation>
    <scope>NUCLEOTIDE SEQUENCE</scope>
    <source>
        <plasmid evidence="1">pRGRH0347</plasmid>
    </source>
</reference>
<dbReference type="AlphaFoldDB" id="A0A0H5PYG9"/>
<keyword evidence="1" id="KW-0614">Plasmid</keyword>
<evidence type="ECO:0000313" key="1">
    <source>
        <dbReference type="EMBL" id="CRY94766.1"/>
    </source>
</evidence>
<accession>A0A0H5PYG9</accession>
<organism evidence="1">
    <name type="scientific">uncultured prokaryote</name>
    <dbReference type="NCBI Taxonomy" id="198431"/>
    <lineage>
        <taxon>unclassified sequences</taxon>
        <taxon>environmental samples</taxon>
    </lineage>
</organism>
<reference evidence="1" key="1">
    <citation type="submission" date="2015-06" db="EMBL/GenBank/DDBJ databases">
        <authorList>
            <person name="Joergensen T."/>
        </authorList>
    </citation>
    <scope>NUCLEOTIDE SEQUENCE</scope>
    <source>
        <plasmid evidence="1">pRGRH0347</plasmid>
    </source>
</reference>
<protein>
    <submittedName>
        <fullName evidence="1">Uncharacterized protein</fullName>
    </submittedName>
</protein>
<name>A0A0H5PYG9_9ZZZZ</name>
<proteinExistence type="predicted"/>
<dbReference type="EMBL" id="LN853014">
    <property type="protein sequence ID" value="CRY94766.1"/>
    <property type="molecule type" value="Genomic_DNA"/>
</dbReference>
<geneLocation type="plasmid" evidence="1">
    <name>pRGRH0347</name>
</geneLocation>
<sequence length="102" mass="11276">MTELERVLLDRLERIETAHQQQTTALEQQLQQQARSLSELQIACTSALESCGVLCGELQRSFETLQSGVERSNRATTTALGSLSSSVNDLNEALDALQRAQR</sequence>